<gene>
    <name evidence="1" type="ORF">VSDG_05423</name>
</gene>
<comment type="caution">
    <text evidence="1">The sequence shown here is derived from an EMBL/GenBank/DDBJ whole genome shotgun (WGS) entry which is preliminary data.</text>
</comment>
<sequence>MPNPSNSGIKNDSSRGSLASLRLNSWSALTRALLRSSPFFSTSSTWDNSRFHGITDLDLDILHAVVREGPPGDAGVLVAQLQADDLAVLPDGVRPDHSREANVDTQLKHFSPKMTPTILARKTSICAWNVLMRNSGTFVLSHPHSWYLRSQSGSGVDLVME</sequence>
<dbReference type="Proteomes" id="UP000284375">
    <property type="component" value="Unassembled WGS sequence"/>
</dbReference>
<keyword evidence="2" id="KW-1185">Reference proteome</keyword>
<accession>A0A423VZD8</accession>
<dbReference type="AlphaFoldDB" id="A0A423VZD8"/>
<organism evidence="1 2">
    <name type="scientific">Cytospora chrysosperma</name>
    <name type="common">Cytospora canker fungus</name>
    <name type="synonym">Sphaeria chrysosperma</name>
    <dbReference type="NCBI Taxonomy" id="252740"/>
    <lineage>
        <taxon>Eukaryota</taxon>
        <taxon>Fungi</taxon>
        <taxon>Dikarya</taxon>
        <taxon>Ascomycota</taxon>
        <taxon>Pezizomycotina</taxon>
        <taxon>Sordariomycetes</taxon>
        <taxon>Sordariomycetidae</taxon>
        <taxon>Diaporthales</taxon>
        <taxon>Cytosporaceae</taxon>
        <taxon>Cytospora</taxon>
    </lineage>
</organism>
<evidence type="ECO:0000313" key="2">
    <source>
        <dbReference type="Proteomes" id="UP000284375"/>
    </source>
</evidence>
<evidence type="ECO:0000313" key="1">
    <source>
        <dbReference type="EMBL" id="ROV96445.1"/>
    </source>
</evidence>
<reference evidence="1 2" key="1">
    <citation type="submission" date="2015-09" db="EMBL/GenBank/DDBJ databases">
        <title>Host preference determinants of Valsa canker pathogens revealed by comparative genomics.</title>
        <authorList>
            <person name="Yin Z."/>
            <person name="Huang L."/>
        </authorList>
    </citation>
    <scope>NUCLEOTIDE SEQUENCE [LARGE SCALE GENOMIC DNA]</scope>
    <source>
        <strain evidence="1 2">YSFL</strain>
    </source>
</reference>
<name>A0A423VZD8_CYTCH</name>
<protein>
    <submittedName>
        <fullName evidence="1">Uncharacterized protein</fullName>
    </submittedName>
</protein>
<dbReference type="EMBL" id="LJZO01000020">
    <property type="protein sequence ID" value="ROV96445.1"/>
    <property type="molecule type" value="Genomic_DNA"/>
</dbReference>
<proteinExistence type="predicted"/>